<evidence type="ECO:0000256" key="6">
    <source>
        <dbReference type="SAM" id="Coils"/>
    </source>
</evidence>
<dbReference type="EMBL" id="WHWC01000019">
    <property type="protein sequence ID" value="KAG8364268.1"/>
    <property type="molecule type" value="Genomic_DNA"/>
</dbReference>
<evidence type="ECO:0000256" key="4">
    <source>
        <dbReference type="ARBA" id="ARBA00023163"/>
    </source>
</evidence>
<dbReference type="PANTHER" id="PTHR12265">
    <property type="entry name" value="TRANSMEMBRANE PROTEIN 53"/>
    <property type="match status" value="1"/>
</dbReference>
<feature type="domain" description="TF-B3" evidence="8">
    <location>
        <begin position="473"/>
        <end position="564"/>
    </location>
</feature>
<evidence type="ECO:0000256" key="7">
    <source>
        <dbReference type="SAM" id="MobiDB-lite"/>
    </source>
</evidence>
<dbReference type="Proteomes" id="UP000826271">
    <property type="component" value="Unassembled WGS sequence"/>
</dbReference>
<dbReference type="GO" id="GO:0003677">
    <property type="term" value="F:DNA binding"/>
    <property type="evidence" value="ECO:0007669"/>
    <property type="project" value="UniProtKB-KW"/>
</dbReference>
<gene>
    <name evidence="9" type="ORF">BUALT_Bualt19G0110600</name>
</gene>
<evidence type="ECO:0000256" key="1">
    <source>
        <dbReference type="ARBA" id="ARBA00004123"/>
    </source>
</evidence>
<reference evidence="9" key="1">
    <citation type="submission" date="2019-10" db="EMBL/GenBank/DDBJ databases">
        <authorList>
            <person name="Zhang R."/>
            <person name="Pan Y."/>
            <person name="Wang J."/>
            <person name="Ma R."/>
            <person name="Yu S."/>
        </authorList>
    </citation>
    <scope>NUCLEOTIDE SEQUENCE</scope>
    <source>
        <strain evidence="9">LA-IB0</strain>
        <tissue evidence="9">Leaf</tissue>
    </source>
</reference>
<dbReference type="InterPro" id="IPR003340">
    <property type="entry name" value="B3_DNA-bd"/>
</dbReference>
<dbReference type="AlphaFoldDB" id="A0AAV6WB53"/>
<comment type="subcellular location">
    <subcellularLocation>
        <location evidence="1">Nucleus</location>
    </subcellularLocation>
</comment>
<dbReference type="InterPro" id="IPR029058">
    <property type="entry name" value="AB_hydrolase_fold"/>
</dbReference>
<proteinExistence type="predicted"/>
<comment type="caution">
    <text evidence="9">The sequence shown here is derived from an EMBL/GenBank/DDBJ whole genome shotgun (WGS) entry which is preliminary data.</text>
</comment>
<feature type="coiled-coil region" evidence="6">
    <location>
        <begin position="769"/>
        <end position="810"/>
    </location>
</feature>
<organism evidence="9 10">
    <name type="scientific">Buddleja alternifolia</name>
    <dbReference type="NCBI Taxonomy" id="168488"/>
    <lineage>
        <taxon>Eukaryota</taxon>
        <taxon>Viridiplantae</taxon>
        <taxon>Streptophyta</taxon>
        <taxon>Embryophyta</taxon>
        <taxon>Tracheophyta</taxon>
        <taxon>Spermatophyta</taxon>
        <taxon>Magnoliopsida</taxon>
        <taxon>eudicotyledons</taxon>
        <taxon>Gunneridae</taxon>
        <taxon>Pentapetalae</taxon>
        <taxon>asterids</taxon>
        <taxon>lamiids</taxon>
        <taxon>Lamiales</taxon>
        <taxon>Scrophulariaceae</taxon>
        <taxon>Buddlejeae</taxon>
        <taxon>Buddleja</taxon>
    </lineage>
</organism>
<dbReference type="Pfam" id="PF05705">
    <property type="entry name" value="DUF829"/>
    <property type="match status" value="1"/>
</dbReference>
<evidence type="ECO:0000256" key="5">
    <source>
        <dbReference type="ARBA" id="ARBA00023242"/>
    </source>
</evidence>
<dbReference type="SUPFAM" id="SSF101936">
    <property type="entry name" value="DNA-binding pseudobarrel domain"/>
    <property type="match status" value="1"/>
</dbReference>
<dbReference type="PANTHER" id="PTHR12265:SF9">
    <property type="entry name" value="DUF829 DOMAIN PROTEIN"/>
    <property type="match status" value="1"/>
</dbReference>
<dbReference type="SMART" id="SM01019">
    <property type="entry name" value="B3"/>
    <property type="match status" value="1"/>
</dbReference>
<evidence type="ECO:0000256" key="2">
    <source>
        <dbReference type="ARBA" id="ARBA00023015"/>
    </source>
</evidence>
<keyword evidence="2" id="KW-0805">Transcription regulation</keyword>
<dbReference type="InterPro" id="IPR015300">
    <property type="entry name" value="DNA-bd_pseudobarrel_sf"/>
</dbReference>
<keyword evidence="3" id="KW-0238">DNA-binding</keyword>
<dbReference type="CDD" id="cd10017">
    <property type="entry name" value="B3_DNA"/>
    <property type="match status" value="1"/>
</dbReference>
<name>A0AAV6WB53_9LAMI</name>
<sequence>MSSGGRCYWVKNRGEEFKAKGIIVVFVWISVCESQLKDLIGLYASLGWNSLVCRSDYLSPFFPEKATSIAFSVLDELVQELSRGLCPIVLATFSGGSKACMYKVFQIIEGFSEVELNMEDSRLVAGCISGQIYDSDPIEFTTDLGARFALPRSILKMPGASKLVSLFAKGVTSSLDALFLTRFGSQRAEYWRTLYSSVGFGAPFLILGSENDDVAPFSSLCNFAQHLRDIGGNVKVVKWSTSVHVGGHKHQSIHYTSAIAELLEQAVSVFSEKIHKLGEKSHMDNMHDEVSDLICDLQNAAVDSNQSFRRVAVCPDDHFFQPSSSEYKNSRELGSPPKDRRERSPNRLSPSMTANTVLGQILFDVCVPKNVEGWDIKFSGSLNGEPFASINKRVWEVKKNLVKERLMGLEDNNNNKKKNILAKAESLNVDKPIICRPPKVNKTSDNSGVGVSTYVVERAQEVQANLSPQFPNFSKLMLKSHVSGGFWLGLPRQFCHAHLPKHDEMVVLVDENEQEYDTKYLAEKNGLSGGWRGFSIAHKLLDGDVLIFQLIEPHKFKIYIVRARGLKEVDGAMGLLNLDFHTEPIHAVKTEDHLEGNAKNSDIPSQKYLEPVSNHQEKNMGRLISNNGPATNQSCGESDNFSPGIVDGIRFSESLVSFKDVKSFEDFNIHVDGLILDSEIPTHLRKKYYELCCSQNIFLHENLIAGLNSKLAAGIISETINIADAIRASKHNTGLNHLESWDKTLKAFEDLGMAVGFLRARIHKLVNLSRELQDIMELTRNERAEAENKLRALKALIKSLDEQIDALNVKNEELGFVFKVIASDPW</sequence>
<feature type="region of interest" description="Disordered" evidence="7">
    <location>
        <begin position="322"/>
        <end position="351"/>
    </location>
</feature>
<dbReference type="Gene3D" id="2.40.330.10">
    <property type="entry name" value="DNA-binding pseudobarrel domain"/>
    <property type="match status" value="1"/>
</dbReference>
<keyword evidence="5" id="KW-0539">Nucleus</keyword>
<protein>
    <recommendedName>
        <fullName evidence="8">TF-B3 domain-containing protein</fullName>
    </recommendedName>
</protein>
<keyword evidence="6" id="KW-0175">Coiled coil</keyword>
<evidence type="ECO:0000256" key="3">
    <source>
        <dbReference type="ARBA" id="ARBA00023125"/>
    </source>
</evidence>
<dbReference type="PROSITE" id="PS50863">
    <property type="entry name" value="B3"/>
    <property type="match status" value="1"/>
</dbReference>
<dbReference type="SUPFAM" id="SSF53474">
    <property type="entry name" value="alpha/beta-Hydrolases"/>
    <property type="match status" value="1"/>
</dbReference>
<dbReference type="InterPro" id="IPR008547">
    <property type="entry name" value="DUF829_TMEM53"/>
</dbReference>
<evidence type="ECO:0000313" key="9">
    <source>
        <dbReference type="EMBL" id="KAG8364268.1"/>
    </source>
</evidence>
<keyword evidence="10" id="KW-1185">Reference proteome</keyword>
<keyword evidence="4" id="KW-0804">Transcription</keyword>
<evidence type="ECO:0000259" key="8">
    <source>
        <dbReference type="PROSITE" id="PS50863"/>
    </source>
</evidence>
<dbReference type="GO" id="GO:0005634">
    <property type="term" value="C:nucleus"/>
    <property type="evidence" value="ECO:0007669"/>
    <property type="project" value="UniProtKB-SubCell"/>
</dbReference>
<dbReference type="Pfam" id="PF02362">
    <property type="entry name" value="B3"/>
    <property type="match status" value="1"/>
</dbReference>
<evidence type="ECO:0000313" key="10">
    <source>
        <dbReference type="Proteomes" id="UP000826271"/>
    </source>
</evidence>
<accession>A0AAV6WB53</accession>